<reference evidence="1 2" key="1">
    <citation type="submission" date="2020-06" db="EMBL/GenBank/DDBJ databases">
        <authorList>
            <person name="Li R."/>
            <person name="Bekaert M."/>
        </authorList>
    </citation>
    <scope>NUCLEOTIDE SEQUENCE [LARGE SCALE GENOMIC DNA]</scope>
    <source>
        <strain evidence="2">wild</strain>
    </source>
</reference>
<dbReference type="PANTHER" id="PTHR46289:SF14">
    <property type="entry name" value="DUF4371 DOMAIN-CONTAINING PROTEIN"/>
    <property type="match status" value="1"/>
</dbReference>
<dbReference type="PANTHER" id="PTHR46289">
    <property type="entry name" value="52 KDA REPRESSOR OF THE INHIBITOR OF THE PROTEIN KINASE-LIKE PROTEIN-RELATED"/>
    <property type="match status" value="1"/>
</dbReference>
<gene>
    <name evidence="1" type="ORF">MCOR_25105</name>
</gene>
<dbReference type="Proteomes" id="UP000507470">
    <property type="component" value="Unassembled WGS sequence"/>
</dbReference>
<sequence length="756" mass="88376">MCAQGYDGAANMSGIHKGVQSRIKERIPGASNVLCKAHNLNLSIVHASEQPLIRNLMNTVQAIACAFDYSAEIDLFLKENLEQNAVVREEMDRPFKVILVVDSLENLEQHGDLKARSYACSIKKYDFIITLVVAQSILQPLVPLSEMLERKSVDLIEDVSESRVFIEQLNRKRDSLEAWDELFEKAVQLADTVEEVSNLPRGADRQRHRVKEPAEAPNRLCTLNPINIVTRELCLFIDMSEKYPAMILRKLISEYCTFKKVTIEDIVRNEKHELYHKRIKTESCCKCSTQQSSTFIKVIPEKQWDALYEISKCSNSHSCPSDLTKCSERFVPKTTNTSDLSVIMTLLLYSENMMHYIVSRLFANKFCKFLMENQHTFYHSMDKKRCCKCSTVPTEKILINKEEWNKLFLKENDILCKINTKDCCCQYSVRRRIKYSDIDDTVLFKFVYLAGPIGVLNKIKEDAFLYFINWTVDVYPLRRALTELLNIIEDKTFRSDMLRRTSSVNLSQSDETEAKCNDAYEWVSKHIRKQKATTKPPLQMLVRDKDGLCVRSVQIPQDFTLPHRTRKITDITSEENNFLVVVHGLSKIVYPIVINEFNTHCRHHMLSAIRKDIFEQYCKSPNYEEHKSQRKRMYLSQKQQKQLFSPRKEESNIVDLKLMIYILKENTNEEEKKYNFEQLDVIDEIRRQIVQSSSGILNEIQFQDIMERICKAVLYLGGERYLEELLSLQRIQNILGQWNLNLLFKFISIYFMERKL</sequence>
<accession>A0A6J8C5K8</accession>
<evidence type="ECO:0008006" key="3">
    <source>
        <dbReference type="Google" id="ProtNLM"/>
    </source>
</evidence>
<name>A0A6J8C5K8_MYTCO</name>
<dbReference type="AlphaFoldDB" id="A0A6J8C5K8"/>
<keyword evidence="2" id="KW-1185">Reference proteome</keyword>
<proteinExistence type="predicted"/>
<protein>
    <recommendedName>
        <fullName evidence="3">DUF4371 domain-containing protein</fullName>
    </recommendedName>
</protein>
<dbReference type="InterPro" id="IPR052958">
    <property type="entry name" value="IFN-induced_PKR_regulator"/>
</dbReference>
<evidence type="ECO:0000313" key="2">
    <source>
        <dbReference type="Proteomes" id="UP000507470"/>
    </source>
</evidence>
<organism evidence="1 2">
    <name type="scientific">Mytilus coruscus</name>
    <name type="common">Sea mussel</name>
    <dbReference type="NCBI Taxonomy" id="42192"/>
    <lineage>
        <taxon>Eukaryota</taxon>
        <taxon>Metazoa</taxon>
        <taxon>Spiralia</taxon>
        <taxon>Lophotrochozoa</taxon>
        <taxon>Mollusca</taxon>
        <taxon>Bivalvia</taxon>
        <taxon>Autobranchia</taxon>
        <taxon>Pteriomorphia</taxon>
        <taxon>Mytilida</taxon>
        <taxon>Mytiloidea</taxon>
        <taxon>Mytilidae</taxon>
        <taxon>Mytilinae</taxon>
        <taxon>Mytilus</taxon>
    </lineage>
</organism>
<evidence type="ECO:0000313" key="1">
    <source>
        <dbReference type="EMBL" id="CAC5389977.1"/>
    </source>
</evidence>
<dbReference type="EMBL" id="CACVKT020004420">
    <property type="protein sequence ID" value="CAC5389977.1"/>
    <property type="molecule type" value="Genomic_DNA"/>
</dbReference>